<dbReference type="RefSeq" id="WP_109416472.1">
    <property type="nucleotide sequence ID" value="NZ_QEAS01000011.1"/>
</dbReference>
<evidence type="ECO:0000256" key="1">
    <source>
        <dbReference type="ARBA" id="ARBA00022801"/>
    </source>
</evidence>
<dbReference type="EMBL" id="QEAS01000011">
    <property type="protein sequence ID" value="PWG79955.1"/>
    <property type="molecule type" value="Genomic_DNA"/>
</dbReference>
<evidence type="ECO:0000256" key="2">
    <source>
        <dbReference type="ARBA" id="ARBA00038358"/>
    </source>
</evidence>
<name>A0A2U2PEX5_9SPHI</name>
<dbReference type="InterPro" id="IPR010905">
    <property type="entry name" value="Glyco_hydro_88"/>
</dbReference>
<dbReference type="InterPro" id="IPR008928">
    <property type="entry name" value="6-hairpin_glycosidase_sf"/>
</dbReference>
<keyword evidence="1 6" id="KW-0378">Hydrolase</keyword>
<evidence type="ECO:0000256" key="5">
    <source>
        <dbReference type="SAM" id="SignalP"/>
    </source>
</evidence>
<feature type="binding site" evidence="4">
    <location>
        <position position="383"/>
    </location>
    <ligand>
        <name>substrate</name>
    </ligand>
</feature>
<dbReference type="OrthoDB" id="428577at2"/>
<accession>A0A2U2PEX5</accession>
<evidence type="ECO:0000256" key="3">
    <source>
        <dbReference type="PIRSR" id="PIRSR610905-1"/>
    </source>
</evidence>
<keyword evidence="7" id="KW-1185">Reference proteome</keyword>
<feature type="binding site" evidence="4">
    <location>
        <position position="239"/>
    </location>
    <ligand>
        <name>substrate</name>
    </ligand>
</feature>
<dbReference type="PANTHER" id="PTHR36845:SF1">
    <property type="entry name" value="HYDROLASE, PUTATIVE (AFU_ORTHOLOGUE AFUA_7G05090)-RELATED"/>
    <property type="match status" value="1"/>
</dbReference>
<evidence type="ECO:0000313" key="6">
    <source>
        <dbReference type="EMBL" id="PWG79955.1"/>
    </source>
</evidence>
<dbReference type="InterPro" id="IPR052369">
    <property type="entry name" value="UG_Glycosaminoglycan_Hydrolase"/>
</dbReference>
<dbReference type="GO" id="GO:0052757">
    <property type="term" value="F:chondroitin hydrolase activity"/>
    <property type="evidence" value="ECO:0007669"/>
    <property type="project" value="TreeGrafter"/>
</dbReference>
<evidence type="ECO:0000313" key="7">
    <source>
        <dbReference type="Proteomes" id="UP000245647"/>
    </source>
</evidence>
<feature type="binding site" evidence="4">
    <location>
        <position position="255"/>
    </location>
    <ligand>
        <name>substrate</name>
    </ligand>
</feature>
<gene>
    <name evidence="6" type="ORF">DDR33_14235</name>
</gene>
<dbReference type="PANTHER" id="PTHR36845">
    <property type="entry name" value="HYDROLASE, PUTATIVE (AFU_ORTHOLOGUE AFUA_7G05090)-RELATED"/>
    <property type="match status" value="1"/>
</dbReference>
<comment type="caution">
    <text evidence="6">The sequence shown here is derived from an EMBL/GenBank/DDBJ whole genome shotgun (WGS) entry which is preliminary data.</text>
</comment>
<dbReference type="InterPro" id="IPR012341">
    <property type="entry name" value="6hp_glycosidase-like_sf"/>
</dbReference>
<feature type="binding site" evidence="4">
    <location>
        <position position="114"/>
    </location>
    <ligand>
        <name>substrate</name>
    </ligand>
</feature>
<organism evidence="6 7">
    <name type="scientific">Pararcticibacter amylolyticus</name>
    <dbReference type="NCBI Taxonomy" id="2173175"/>
    <lineage>
        <taxon>Bacteria</taxon>
        <taxon>Pseudomonadati</taxon>
        <taxon>Bacteroidota</taxon>
        <taxon>Sphingobacteriia</taxon>
        <taxon>Sphingobacteriales</taxon>
        <taxon>Sphingobacteriaceae</taxon>
        <taxon>Pararcticibacter</taxon>
    </lineage>
</organism>
<feature type="chain" id="PRO_5015494830" evidence="5">
    <location>
        <begin position="22"/>
        <end position="414"/>
    </location>
</feature>
<sequence>MSIKPFLLFGAILLAVQPSMAGPDSTNIIKSGFSEAEKQYTQMLATATDLSLYPRSADPNGKTTFTTIGDWTGGFWPGCLWYVYEYTKDEKWKAAATKWTESLEKNQYNTSHHDIGFMMNCSYGNAYRITGNEAYKKILVQSAKSLVTRFNPKVGAIKSWNTFKSWGGKAVYQYPVIIDNMMNLELLFLASKFSGDQSFRDIAIKHAETTLKNHYRPDYSSYHVVNYDENTGEVLSRETAQGFSDNSAWARGQAWGLYGFTQVFRETRQKKFLDAAVKMAEFYIHNKNLPADKVPYWDFNVDQKGYNPNWRYEPSKFREVPRDASAAAITASALLELSTYVRGKQKAVFYSTAKTILGSLTSDRYTAQPGSNGYFILKHSVGSIPHGGEIDVPLVYADYYYLEALLRLSGANHF</sequence>
<feature type="active site" description="Proton donor" evidence="3">
    <location>
        <position position="179"/>
    </location>
</feature>
<evidence type="ECO:0000256" key="4">
    <source>
        <dbReference type="PIRSR" id="PIRSR610905-2"/>
    </source>
</evidence>
<feature type="binding site" evidence="4">
    <location>
        <position position="251"/>
    </location>
    <ligand>
        <name>substrate</name>
    </ligand>
</feature>
<comment type="similarity">
    <text evidence="2">Belongs to the glycosyl hydrolase 88 family.</text>
</comment>
<keyword evidence="5" id="KW-0732">Signal</keyword>
<dbReference type="GO" id="GO:0000272">
    <property type="term" value="P:polysaccharide catabolic process"/>
    <property type="evidence" value="ECO:0007669"/>
    <property type="project" value="TreeGrafter"/>
</dbReference>
<feature type="signal peptide" evidence="5">
    <location>
        <begin position="1"/>
        <end position="21"/>
    </location>
</feature>
<dbReference type="Gene3D" id="1.50.10.10">
    <property type="match status" value="1"/>
</dbReference>
<feature type="binding site" evidence="4">
    <location>
        <position position="179"/>
    </location>
    <ligand>
        <name>substrate</name>
    </ligand>
</feature>
<reference evidence="6 7" key="1">
    <citation type="submission" date="2018-04" db="EMBL/GenBank/DDBJ databases">
        <title>Pedobacter chongqingensis sp. nov., isolated from a rottenly hemp rope.</title>
        <authorList>
            <person name="Cai Y."/>
        </authorList>
    </citation>
    <scope>NUCLEOTIDE SEQUENCE [LARGE SCALE GENOMIC DNA]</scope>
    <source>
        <strain evidence="6 7">FJ4-8</strain>
    </source>
</reference>
<dbReference type="Proteomes" id="UP000245647">
    <property type="component" value="Unassembled WGS sequence"/>
</dbReference>
<dbReference type="Pfam" id="PF07470">
    <property type="entry name" value="Glyco_hydro_88"/>
    <property type="match status" value="1"/>
</dbReference>
<dbReference type="SUPFAM" id="SSF48208">
    <property type="entry name" value="Six-hairpin glycosidases"/>
    <property type="match status" value="1"/>
</dbReference>
<proteinExistence type="inferred from homology"/>
<feature type="active site" description="Nucleophile" evidence="3">
    <location>
        <position position="114"/>
    </location>
</feature>
<protein>
    <submittedName>
        <fullName evidence="6">Glucuronyl hydrolase</fullName>
    </submittedName>
</protein>
<dbReference type="AlphaFoldDB" id="A0A2U2PEX5"/>